<dbReference type="Proteomes" id="UP001165367">
    <property type="component" value="Unassembled WGS sequence"/>
</dbReference>
<protein>
    <submittedName>
        <fullName evidence="7">YihY/virulence factor BrkB family protein</fullName>
    </submittedName>
</protein>
<dbReference type="NCBIfam" id="TIGR00765">
    <property type="entry name" value="yihY_not_rbn"/>
    <property type="match status" value="1"/>
</dbReference>
<keyword evidence="5 6" id="KW-0472">Membrane</keyword>
<evidence type="ECO:0000256" key="5">
    <source>
        <dbReference type="ARBA" id="ARBA00023136"/>
    </source>
</evidence>
<comment type="subcellular location">
    <subcellularLocation>
        <location evidence="1">Cell membrane</location>
        <topology evidence="1">Multi-pass membrane protein</topology>
    </subcellularLocation>
</comment>
<feature type="transmembrane region" description="Helical" evidence="6">
    <location>
        <begin position="91"/>
        <end position="109"/>
    </location>
</feature>
<keyword evidence="3 6" id="KW-0812">Transmembrane</keyword>
<dbReference type="EMBL" id="JAKLTR010000027">
    <property type="protein sequence ID" value="MCG2617865.1"/>
    <property type="molecule type" value="Genomic_DNA"/>
</dbReference>
<feature type="transmembrane region" description="Helical" evidence="6">
    <location>
        <begin position="243"/>
        <end position="267"/>
    </location>
</feature>
<dbReference type="RefSeq" id="WP_237876756.1">
    <property type="nucleotide sequence ID" value="NZ_JAKLTR010000027.1"/>
</dbReference>
<dbReference type="PANTHER" id="PTHR30213">
    <property type="entry name" value="INNER MEMBRANE PROTEIN YHJD"/>
    <property type="match status" value="1"/>
</dbReference>
<dbReference type="Pfam" id="PF03631">
    <property type="entry name" value="Virul_fac_BrkB"/>
    <property type="match status" value="1"/>
</dbReference>
<dbReference type="PANTHER" id="PTHR30213:SF1">
    <property type="entry name" value="INNER MEMBRANE PROTEIN YHJD"/>
    <property type="match status" value="1"/>
</dbReference>
<evidence type="ECO:0000256" key="6">
    <source>
        <dbReference type="SAM" id="Phobius"/>
    </source>
</evidence>
<comment type="caution">
    <text evidence="7">The sequence shown here is derived from an EMBL/GenBank/DDBJ whole genome shotgun (WGS) entry which is preliminary data.</text>
</comment>
<dbReference type="InterPro" id="IPR017039">
    <property type="entry name" value="Virul_fac_BrkB"/>
</dbReference>
<evidence type="ECO:0000256" key="1">
    <source>
        <dbReference type="ARBA" id="ARBA00004651"/>
    </source>
</evidence>
<keyword evidence="2" id="KW-1003">Cell membrane</keyword>
<feature type="transmembrane region" description="Helical" evidence="6">
    <location>
        <begin position="216"/>
        <end position="237"/>
    </location>
</feature>
<dbReference type="PIRSF" id="PIRSF035875">
    <property type="entry name" value="RNase_BN"/>
    <property type="match status" value="1"/>
</dbReference>
<evidence type="ECO:0000256" key="3">
    <source>
        <dbReference type="ARBA" id="ARBA00022692"/>
    </source>
</evidence>
<reference evidence="7" key="1">
    <citation type="submission" date="2022-01" db="EMBL/GenBank/DDBJ databases">
        <authorList>
            <person name="Jo J.-H."/>
            <person name="Im W.-T."/>
        </authorList>
    </citation>
    <scope>NUCLEOTIDE SEQUENCE</scope>
    <source>
        <strain evidence="7">NA20</strain>
    </source>
</reference>
<sequence>MAKRVWRSIKQAFADFFSNKVLKLSAALAYYTVFSLPGLLIIIIWVSDIFWGQDAVEGSVYEQIASFVGPDAALQIQETIRNASLSTDSGFATVVGIITLVIGATSVFGEIQDSINQMWHLKAKPKKGTGLVKIIINRLLSFSIIVSLGFLLLVSLIVNGVLDLLINRLTQAFPETEVVLVYIFNMLLTFGIVSFLFGLIFKVLPDARIKWKHVRAGAFTTAALFMIGRFLIAYYLGTSKMSSAYGAAGSIIIVLLWVYYSAAILYFGAAFTRAYAVESGSKIYPNNYAVWVEQVEVESDKDIHKATADSDAIKQQVAPSSPDEVKKG</sequence>
<proteinExistence type="predicted"/>
<feature type="transmembrane region" description="Helical" evidence="6">
    <location>
        <begin position="178"/>
        <end position="204"/>
    </location>
</feature>
<accession>A0ABS9L008</accession>
<organism evidence="7 8">
    <name type="scientific">Terrimonas ginsenosidimutans</name>
    <dbReference type="NCBI Taxonomy" id="2908004"/>
    <lineage>
        <taxon>Bacteria</taxon>
        <taxon>Pseudomonadati</taxon>
        <taxon>Bacteroidota</taxon>
        <taxon>Chitinophagia</taxon>
        <taxon>Chitinophagales</taxon>
        <taxon>Chitinophagaceae</taxon>
        <taxon>Terrimonas</taxon>
    </lineage>
</organism>
<evidence type="ECO:0000256" key="2">
    <source>
        <dbReference type="ARBA" id="ARBA00022475"/>
    </source>
</evidence>
<feature type="transmembrane region" description="Helical" evidence="6">
    <location>
        <begin position="130"/>
        <end position="158"/>
    </location>
</feature>
<feature type="transmembrane region" description="Helical" evidence="6">
    <location>
        <begin position="21"/>
        <end position="46"/>
    </location>
</feature>
<gene>
    <name evidence="7" type="ORF">LZZ85_26425</name>
</gene>
<evidence type="ECO:0000313" key="8">
    <source>
        <dbReference type="Proteomes" id="UP001165367"/>
    </source>
</evidence>
<keyword evidence="4 6" id="KW-1133">Transmembrane helix</keyword>
<evidence type="ECO:0000313" key="7">
    <source>
        <dbReference type="EMBL" id="MCG2617865.1"/>
    </source>
</evidence>
<keyword evidence="8" id="KW-1185">Reference proteome</keyword>
<evidence type="ECO:0000256" key="4">
    <source>
        <dbReference type="ARBA" id="ARBA00022989"/>
    </source>
</evidence>
<name>A0ABS9L008_9BACT</name>